<dbReference type="InterPro" id="IPR036388">
    <property type="entry name" value="WH-like_DNA-bd_sf"/>
</dbReference>
<dbReference type="GO" id="GO:0000977">
    <property type="term" value="F:RNA polymerase II transcription regulatory region sequence-specific DNA binding"/>
    <property type="evidence" value="ECO:0007669"/>
    <property type="project" value="TreeGrafter"/>
</dbReference>
<feature type="region of interest" description="Disordered" evidence="3">
    <location>
        <begin position="1"/>
        <end position="24"/>
    </location>
</feature>
<sequence length="619" mass="63882">MGSDSKLVKKGSRNRAAVGRSGASGTAGGLRFFSLKVVERIRSRAKTTYNAVAQELVQELNGELGVAIKDGKSIRRRCYDAINVLLAAGLIKRDDKKQVVWRGHGSVELDRLQAELENRQREVERKALLLQARSSAGLKLHVSEDRSCVEFQLPEQPLLLHDGIDVLLQLHQLHAERGGPGRASAGQPPAVAAASDGAASPAAAPGRQDQDHYQEQALPQPEAAARLGPLPLPCRGTAAPGCAPARPGRFKTRKARQLKLGRQALAQALSSEGWVAVKEEPSAQPTGPAAGPSFAEPSHVLATAESLDPALGADWRANGLPPLMLPSLTDAALAFLHGCPALPSGLCVEDVGFGPASLPWLDSGGSCVPPAAGPAGGGVAAPSLQLQPPVPFPRPGSADSLFNSSGGLLGATRAQGSAATAATEVAIAEAAIPRSLQQQQQTGVSGFNSLAGPQPPPCLAVPLEQLCDEDARQYMPPSSWDLDDDAADPLGLSLAGDDMATWGWSFRLGLDAPSLRKASPRKSGPGQLIGGSPRKPLPGSVMSVSPFKAGAAFCSSPSKLGPGPGPFLVAGSPCKAAGLGQFLSASPCKSVPSQFLSGQCRRDPGLQPASAPVSLGMQL</sequence>
<gene>
    <name evidence="5" type="ORF">GPECTOR_22E2FR</name>
</gene>
<dbReference type="GO" id="GO:0005634">
    <property type="term" value="C:nucleus"/>
    <property type="evidence" value="ECO:0007669"/>
    <property type="project" value="UniProtKB-SubCell"/>
</dbReference>
<feature type="domain" description="E2F/DP family winged-helix DNA-binding" evidence="4">
    <location>
        <begin position="25"/>
        <end position="103"/>
    </location>
</feature>
<comment type="similarity">
    <text evidence="1">Belongs to the E2F/DP family.</text>
</comment>
<keyword evidence="1" id="KW-0238">DNA-binding</keyword>
<dbReference type="SUPFAM" id="SSF46785">
    <property type="entry name" value="Winged helix' DNA-binding domain"/>
    <property type="match status" value="1"/>
</dbReference>
<keyword evidence="1" id="KW-0804">Transcription</keyword>
<evidence type="ECO:0000259" key="4">
    <source>
        <dbReference type="SMART" id="SM01372"/>
    </source>
</evidence>
<feature type="compositionally biased region" description="Low complexity" evidence="3">
    <location>
        <begin position="183"/>
        <end position="206"/>
    </location>
</feature>
<evidence type="ECO:0000256" key="1">
    <source>
        <dbReference type="RuleBase" id="RU003796"/>
    </source>
</evidence>
<dbReference type="InterPro" id="IPR015648">
    <property type="entry name" value="Transcrpt_fac_DP"/>
</dbReference>
<dbReference type="PANTHER" id="PTHR12548:SF9">
    <property type="entry name" value="TRANSCRIPTION FACTOR DP"/>
    <property type="match status" value="1"/>
</dbReference>
<reference evidence="6" key="1">
    <citation type="journal article" date="2016" name="Nat. Commun.">
        <title>The Gonium pectorale genome demonstrates co-option of cell cycle regulation during the evolution of multicellularity.</title>
        <authorList>
            <person name="Hanschen E.R."/>
            <person name="Marriage T.N."/>
            <person name="Ferris P.J."/>
            <person name="Hamaji T."/>
            <person name="Toyoda A."/>
            <person name="Fujiyama A."/>
            <person name="Neme R."/>
            <person name="Noguchi H."/>
            <person name="Minakuchi Y."/>
            <person name="Suzuki M."/>
            <person name="Kawai-Toyooka H."/>
            <person name="Smith D.R."/>
            <person name="Sparks H."/>
            <person name="Anderson J."/>
            <person name="Bakaric R."/>
            <person name="Luria V."/>
            <person name="Karger A."/>
            <person name="Kirschner M.W."/>
            <person name="Durand P.M."/>
            <person name="Michod R.E."/>
            <person name="Nozaki H."/>
            <person name="Olson B.J."/>
        </authorList>
    </citation>
    <scope>NUCLEOTIDE SEQUENCE [LARGE SCALE GENOMIC DNA]</scope>
    <source>
        <strain evidence="6">NIES-2863</strain>
    </source>
</reference>
<keyword evidence="1" id="KW-0539">Nucleus</keyword>
<evidence type="ECO:0000256" key="3">
    <source>
        <dbReference type="SAM" id="MobiDB-lite"/>
    </source>
</evidence>
<comment type="subcellular location">
    <subcellularLocation>
        <location evidence="1">Nucleus</location>
    </subcellularLocation>
</comment>
<dbReference type="InterPro" id="IPR036390">
    <property type="entry name" value="WH_DNA-bd_sf"/>
</dbReference>
<dbReference type="Gene3D" id="1.10.10.10">
    <property type="entry name" value="Winged helix-like DNA-binding domain superfamily/Winged helix DNA-binding domain"/>
    <property type="match status" value="1"/>
</dbReference>
<dbReference type="GO" id="GO:0051726">
    <property type="term" value="P:regulation of cell cycle"/>
    <property type="evidence" value="ECO:0007669"/>
    <property type="project" value="InterPro"/>
</dbReference>
<dbReference type="EMBL" id="LSYV01000023">
    <property type="protein sequence ID" value="KXZ49173.1"/>
    <property type="molecule type" value="Genomic_DNA"/>
</dbReference>
<keyword evidence="2" id="KW-0175">Coiled coil</keyword>
<feature type="region of interest" description="Disordered" evidence="3">
    <location>
        <begin position="515"/>
        <end position="539"/>
    </location>
</feature>
<comment type="caution">
    <text evidence="5">The sequence shown here is derived from an EMBL/GenBank/DDBJ whole genome shotgun (WGS) entry which is preliminary data.</text>
</comment>
<evidence type="ECO:0000313" key="5">
    <source>
        <dbReference type="EMBL" id="KXZ49173.1"/>
    </source>
</evidence>
<feature type="coiled-coil region" evidence="2">
    <location>
        <begin position="106"/>
        <end position="133"/>
    </location>
</feature>
<dbReference type="STRING" id="33097.A0A150GHA4"/>
<dbReference type="Pfam" id="PF02319">
    <property type="entry name" value="WHD_E2F_TDP"/>
    <property type="match status" value="1"/>
</dbReference>
<keyword evidence="1" id="KW-0805">Transcription regulation</keyword>
<feature type="region of interest" description="Disordered" evidence="3">
    <location>
        <begin position="178"/>
        <end position="214"/>
    </location>
</feature>
<dbReference type="GO" id="GO:0000981">
    <property type="term" value="F:DNA-binding transcription factor activity, RNA polymerase II-specific"/>
    <property type="evidence" value="ECO:0007669"/>
    <property type="project" value="TreeGrafter"/>
</dbReference>
<organism evidence="5 6">
    <name type="scientific">Gonium pectorale</name>
    <name type="common">Green alga</name>
    <dbReference type="NCBI Taxonomy" id="33097"/>
    <lineage>
        <taxon>Eukaryota</taxon>
        <taxon>Viridiplantae</taxon>
        <taxon>Chlorophyta</taxon>
        <taxon>core chlorophytes</taxon>
        <taxon>Chlorophyceae</taxon>
        <taxon>CS clade</taxon>
        <taxon>Chlamydomonadales</taxon>
        <taxon>Volvocaceae</taxon>
        <taxon>Gonium</taxon>
    </lineage>
</organism>
<proteinExistence type="inferred from homology"/>
<keyword evidence="6" id="KW-1185">Reference proteome</keyword>
<dbReference type="GO" id="GO:0005667">
    <property type="term" value="C:transcription regulator complex"/>
    <property type="evidence" value="ECO:0007669"/>
    <property type="project" value="InterPro"/>
</dbReference>
<dbReference type="SMART" id="SM01372">
    <property type="entry name" value="E2F_TDP"/>
    <property type="match status" value="1"/>
</dbReference>
<protein>
    <recommendedName>
        <fullName evidence="4">E2F/DP family winged-helix DNA-binding domain-containing protein</fullName>
    </recommendedName>
</protein>
<dbReference type="InterPro" id="IPR003316">
    <property type="entry name" value="E2F_WHTH_DNA-bd_dom"/>
</dbReference>
<name>A0A150GHA4_GONPE</name>
<accession>A0A150GHA4</accession>
<dbReference type="PANTHER" id="PTHR12548">
    <property type="entry name" value="TRANSCRIPTION FACTOR DP"/>
    <property type="match status" value="1"/>
</dbReference>
<dbReference type="Proteomes" id="UP000075714">
    <property type="component" value="Unassembled WGS sequence"/>
</dbReference>
<evidence type="ECO:0000256" key="2">
    <source>
        <dbReference type="SAM" id="Coils"/>
    </source>
</evidence>
<evidence type="ECO:0000313" key="6">
    <source>
        <dbReference type="Proteomes" id="UP000075714"/>
    </source>
</evidence>
<dbReference type="OrthoDB" id="552115at2759"/>
<dbReference type="AlphaFoldDB" id="A0A150GHA4"/>